<protein>
    <submittedName>
        <fullName evidence="1">COSII_At2g38020</fullName>
    </submittedName>
</protein>
<proteinExistence type="predicted"/>
<evidence type="ECO:0000313" key="1">
    <source>
        <dbReference type="WBParaSite" id="ASIM_0000886901-mRNA-1"/>
    </source>
</evidence>
<sequence length="32" mass="3495">LEDIMAAEIASQNEAKRLTDSNLIDIDLCVSC</sequence>
<dbReference type="WBParaSite" id="ASIM_0000886901-mRNA-1">
    <property type="protein sequence ID" value="ASIM_0000886901-mRNA-1"/>
    <property type="gene ID" value="ASIM_0000886901"/>
</dbReference>
<dbReference type="AlphaFoldDB" id="A0A0M3JMI3"/>
<reference evidence="1" key="1">
    <citation type="submission" date="2017-02" db="UniProtKB">
        <authorList>
            <consortium name="WormBaseParasite"/>
        </authorList>
    </citation>
    <scope>IDENTIFICATION</scope>
</reference>
<name>A0A0M3JMI3_ANISI</name>
<organism evidence="1">
    <name type="scientific">Anisakis simplex</name>
    <name type="common">Herring worm</name>
    <dbReference type="NCBI Taxonomy" id="6269"/>
    <lineage>
        <taxon>Eukaryota</taxon>
        <taxon>Metazoa</taxon>
        <taxon>Ecdysozoa</taxon>
        <taxon>Nematoda</taxon>
        <taxon>Chromadorea</taxon>
        <taxon>Rhabditida</taxon>
        <taxon>Spirurina</taxon>
        <taxon>Ascaridomorpha</taxon>
        <taxon>Ascaridoidea</taxon>
        <taxon>Anisakidae</taxon>
        <taxon>Anisakis</taxon>
        <taxon>Anisakis simplex complex</taxon>
    </lineage>
</organism>
<accession>A0A0M3JMI3</accession>